<gene>
    <name evidence="1" type="ORF">CE91St3_33640</name>
</gene>
<name>A0AA37K9M8_9BACT</name>
<organism evidence="1 2">
    <name type="scientific">Parabacteroides merdae</name>
    <dbReference type="NCBI Taxonomy" id="46503"/>
    <lineage>
        <taxon>Bacteria</taxon>
        <taxon>Pseudomonadati</taxon>
        <taxon>Bacteroidota</taxon>
        <taxon>Bacteroidia</taxon>
        <taxon>Bacteroidales</taxon>
        <taxon>Tannerellaceae</taxon>
        <taxon>Parabacteroides</taxon>
    </lineage>
</organism>
<evidence type="ECO:0000313" key="2">
    <source>
        <dbReference type="Proteomes" id="UP001055114"/>
    </source>
</evidence>
<dbReference type="RefSeq" id="WP_075965739.1">
    <property type="nucleotide sequence ID" value="NZ_BQNZ01000003.1"/>
</dbReference>
<dbReference type="EMBL" id="BQNZ01000003">
    <property type="protein sequence ID" value="GKH73501.1"/>
    <property type="molecule type" value="Genomic_DNA"/>
</dbReference>
<dbReference type="Proteomes" id="UP001055114">
    <property type="component" value="Unassembled WGS sequence"/>
</dbReference>
<reference evidence="1" key="1">
    <citation type="submission" date="2022-01" db="EMBL/GenBank/DDBJ databases">
        <title>Novel bile acid biosynthetic pathways are enriched in the microbiome of centenarians.</title>
        <authorList>
            <person name="Sato Y."/>
            <person name="Atarashi K."/>
            <person name="Plichta R.D."/>
            <person name="Arai Y."/>
            <person name="Sasajima S."/>
            <person name="Kearney M.S."/>
            <person name="Suda W."/>
            <person name="Takeshita K."/>
            <person name="Sasaki T."/>
            <person name="Okamoto S."/>
            <person name="Skelly N.A."/>
            <person name="Okamura Y."/>
            <person name="Vlamakis H."/>
            <person name="Li Y."/>
            <person name="Tanoue T."/>
            <person name="Takei H."/>
            <person name="Nittono H."/>
            <person name="Narushima S."/>
            <person name="Irie J."/>
            <person name="Itoh H."/>
            <person name="Moriya K."/>
            <person name="Sugiura Y."/>
            <person name="Suematsu M."/>
            <person name="Moritoki N."/>
            <person name="Shibata S."/>
            <person name="Littman R.D."/>
            <person name="Fischbach A.M."/>
            <person name="Uwamino Y."/>
            <person name="Inoue T."/>
            <person name="Honda A."/>
            <person name="Hattori M."/>
            <person name="Murai T."/>
            <person name="Xavier J.R."/>
            <person name="Hirose N."/>
            <person name="Honda K."/>
        </authorList>
    </citation>
    <scope>NUCLEOTIDE SEQUENCE</scope>
    <source>
        <strain evidence="1">CE91-St3</strain>
    </source>
</reference>
<evidence type="ECO:0000313" key="1">
    <source>
        <dbReference type="EMBL" id="GKH73501.1"/>
    </source>
</evidence>
<proteinExistence type="predicted"/>
<accession>A0AA37K9M8</accession>
<dbReference type="AlphaFoldDB" id="A0AA37K9M8"/>
<comment type="caution">
    <text evidence="1">The sequence shown here is derived from an EMBL/GenBank/DDBJ whole genome shotgun (WGS) entry which is preliminary data.</text>
</comment>
<protein>
    <submittedName>
        <fullName evidence="1">Uncharacterized protein</fullName>
    </submittedName>
</protein>
<sequence>MNKAIFIPDSWGIPKNIGTTELVRQVQEKRSLNRKDHEIALECWLTDLNAKSKQTSDNKWICFFDTVSHFTELIREANDLLYKQPVGFKVVFNEADEIASLVQMDEGFLYKVGKDFGITTDLTSVVRKLEEYVCKADIRVLDITTTTAMPDDFLFDIHMFAEEMEIKMLNHVFEKHQQDGKMSLIDAERNVGEDDLLRLAVLSGLDFESFSIESIEREKDFFFFCGKTECSKAIRVGYDLMPPKGISYLIEWFYQHNF</sequence>